<comment type="function">
    <text evidence="1">Core subunit of the mitochondrial membrane respiratory chain NADH dehydrogenase (Complex I) that is believed to belong to the minimal assembly required for catalysis. Complex I functions in the transfer of electrons from NADH to the respiratory chain. The immediate electron acceptor for the enzyme is believed to be ubiquinone.</text>
</comment>
<comment type="function">
    <text evidence="7">Core subunit of the mitochondrial membrane respiratory chain NADH dehydrogenase (Complex I) which catalyzes electron transfer from NADH through the respiratory chain, using ubiquinone as an electron acceptor. Essential for the catalytic activity and assembly of complex I.</text>
</comment>
<dbReference type="InterPro" id="IPR010227">
    <property type="entry name" value="NADH_Q_OxRdtase_chainM/4"/>
</dbReference>
<dbReference type="GO" id="GO:0015990">
    <property type="term" value="P:electron transport coupled proton transport"/>
    <property type="evidence" value="ECO:0007669"/>
    <property type="project" value="TreeGrafter"/>
</dbReference>
<reference evidence="9" key="1">
    <citation type="journal article" date="2014" name="Proc. Natl. Acad. Sci. U.S.A.">
        <title>Massive programmed translational jumping in mitochondria.</title>
        <authorList>
            <person name="Lang B.F."/>
            <person name="Jakubkova M."/>
            <person name="Hegedusova E."/>
            <person name="Daoud R."/>
            <person name="Forget L."/>
            <person name="Brejova B."/>
            <person name="Vinar T."/>
            <person name="Kosa P."/>
            <person name="Fricova D."/>
            <person name="Nebohacova M."/>
            <person name="Griac P."/>
            <person name="Tomaska L."/>
            <person name="Burger G."/>
            <person name="Nosek J."/>
        </authorList>
    </citation>
    <scope>NUCLEOTIDE SEQUENCE</scope>
    <source>
        <strain evidence="9">NRRL Y-7288</strain>
    </source>
</reference>
<dbReference type="GeneID" id="19351024"/>
<evidence type="ECO:0000256" key="5">
    <source>
        <dbReference type="ARBA" id="ARBA00022989"/>
    </source>
</evidence>
<accession>A0A023UPQ7</accession>
<evidence type="ECO:0000256" key="7">
    <source>
        <dbReference type="RuleBase" id="RU003297"/>
    </source>
</evidence>
<sequence length="479" mass="52098">MNYGLFAILTGFTAVVGTNNKSVVVAVWPKVVKQASTTFSVTSTYIVIGWWYQYETSQNGFQTISPIYNTSTGTDGVSTWTVTTTAIIIPISTTSNWNSIKMGVGKYNITVTTTGIITTVNYTCIDTTTFYIFFEASTVPTFVTIGIYGANNKEKAAYYVTIFTFTSSTFTTTSIVVTTYMTNTTSCTIYSQFVTSTDTQITTWIGIMVGITVKTPLFPFHVWTPVVHSESPTGGSIITAGTITKTTVYTIIRWITPFTAEASVIFYPTVFIVCVTTIVYTSTTTTAQIDTKVIIAYSSISHMGVCITGVFANNVTGVEGSYTTSTSHGFISPGTFIAVGGITYDRYHTRITMYYQGTTSFMPVFATYTTVTSFANIGTPTSGNFTGEFTSTSGAFQRSPVFTTTASFSITTSATYQMKTTSRTTGGIKSPYTKVTKDTTNRESITMTSTITPCTTIGVYPIFITKSTYFNTSNVIYTF</sequence>
<keyword evidence="7 9" id="KW-0496">Mitochondrion</keyword>
<proteinExistence type="inferred from homology"/>
<name>A0A023UPQ7_9ASCO</name>
<dbReference type="GO" id="GO:0031966">
    <property type="term" value="C:mitochondrial membrane"/>
    <property type="evidence" value="ECO:0007669"/>
    <property type="project" value="UniProtKB-SubCell"/>
</dbReference>
<dbReference type="AlphaFoldDB" id="A0A023UPQ7"/>
<evidence type="ECO:0000256" key="2">
    <source>
        <dbReference type="ARBA" id="ARBA00004141"/>
    </source>
</evidence>
<dbReference type="GO" id="GO:0042773">
    <property type="term" value="P:ATP synthesis coupled electron transport"/>
    <property type="evidence" value="ECO:0007669"/>
    <property type="project" value="InterPro"/>
</dbReference>
<keyword evidence="7" id="KW-0249">Electron transport</keyword>
<dbReference type="RefSeq" id="YP_009029693.1">
    <property type="nucleotide sequence ID" value="NC_024094.1"/>
</dbReference>
<dbReference type="PANTHER" id="PTHR43507:SF1">
    <property type="entry name" value="NADH-UBIQUINONE OXIDOREDUCTASE CHAIN 4"/>
    <property type="match status" value="1"/>
</dbReference>
<keyword evidence="6" id="KW-0472">Membrane</keyword>
<dbReference type="InterPro" id="IPR003918">
    <property type="entry name" value="NADH_UbQ_OxRdtase"/>
</dbReference>
<comment type="subcellular location">
    <subcellularLocation>
        <location evidence="2">Membrane</location>
        <topology evidence="2">Multi-pass membrane protein</topology>
    </subcellularLocation>
    <subcellularLocation>
        <location evidence="7">Mitochondrion membrane</location>
        <topology evidence="7">Multi-pass membrane protein</topology>
    </subcellularLocation>
</comment>
<dbReference type="PRINTS" id="PR01437">
    <property type="entry name" value="NUOXDRDTASE4"/>
</dbReference>
<evidence type="ECO:0000256" key="6">
    <source>
        <dbReference type="ARBA" id="ARBA00023136"/>
    </source>
</evidence>
<evidence type="ECO:0000313" key="9">
    <source>
        <dbReference type="EMBL" id="AHY04947.1"/>
    </source>
</evidence>
<keyword evidence="7" id="KW-0679">Respiratory chain</keyword>
<keyword evidence="7" id="KW-0520">NAD</keyword>
<dbReference type="NCBIfam" id="TIGR01972">
    <property type="entry name" value="NDH_I_M"/>
    <property type="match status" value="1"/>
</dbReference>
<dbReference type="GO" id="GO:0008137">
    <property type="term" value="F:NADH dehydrogenase (ubiquinone) activity"/>
    <property type="evidence" value="ECO:0007669"/>
    <property type="project" value="UniProtKB-UniRule"/>
</dbReference>
<evidence type="ECO:0000256" key="1">
    <source>
        <dbReference type="ARBA" id="ARBA00003257"/>
    </source>
</evidence>
<dbReference type="EC" id="7.1.1.2" evidence="7"/>
<keyword evidence="5" id="KW-1133">Transmembrane helix</keyword>
<geneLocation type="mitochondrion" evidence="9"/>
<dbReference type="InterPro" id="IPR001750">
    <property type="entry name" value="ND/Mrp_TM"/>
</dbReference>
<protein>
    <recommendedName>
        <fullName evidence="7">NADH-ubiquinone oxidoreductase chain 4</fullName>
        <ecNumber evidence="7">7.1.1.2</ecNumber>
    </recommendedName>
</protein>
<dbReference type="GO" id="GO:0003954">
    <property type="term" value="F:NADH dehydrogenase activity"/>
    <property type="evidence" value="ECO:0007669"/>
    <property type="project" value="TreeGrafter"/>
</dbReference>
<feature type="domain" description="NADH:quinone oxidoreductase/Mrp antiporter transmembrane" evidence="8">
    <location>
        <begin position="128"/>
        <end position="408"/>
    </location>
</feature>
<dbReference type="Pfam" id="PF00361">
    <property type="entry name" value="Proton_antipo_M"/>
    <property type="match status" value="1"/>
</dbReference>
<evidence type="ECO:0000259" key="8">
    <source>
        <dbReference type="Pfam" id="PF00361"/>
    </source>
</evidence>
<organism evidence="9">
    <name type="scientific">Magnusiomyces tetraspermus</name>
    <dbReference type="NCBI Taxonomy" id="1232584"/>
    <lineage>
        <taxon>Eukaryota</taxon>
        <taxon>Fungi</taxon>
        <taxon>Dikarya</taxon>
        <taxon>Ascomycota</taxon>
        <taxon>Saccharomycotina</taxon>
        <taxon>Dipodascomycetes</taxon>
        <taxon>Dipodascales</taxon>
        <taxon>Dipodascaceae</taxon>
        <taxon>Magnusiomyces</taxon>
    </lineage>
</organism>
<dbReference type="EMBL" id="KJ459951">
    <property type="protein sequence ID" value="AHY04947.1"/>
    <property type="molecule type" value="Genomic_DNA"/>
</dbReference>
<keyword evidence="7" id="KW-0813">Transport</keyword>
<dbReference type="PANTHER" id="PTHR43507">
    <property type="entry name" value="NADH-UBIQUINONE OXIDOREDUCTASE CHAIN 4"/>
    <property type="match status" value="1"/>
</dbReference>
<keyword evidence="4" id="KW-0812">Transmembrane</keyword>
<dbReference type="GO" id="GO:0048039">
    <property type="term" value="F:ubiquinone binding"/>
    <property type="evidence" value="ECO:0007669"/>
    <property type="project" value="TreeGrafter"/>
</dbReference>
<keyword evidence="9" id="KW-0560">Oxidoreductase</keyword>
<gene>
    <name evidence="9" type="primary">nad4</name>
</gene>
<keyword evidence="7" id="KW-0830">Ubiquinone</keyword>
<comment type="similarity">
    <text evidence="3 7">Belongs to the complex I subunit 4 family.</text>
</comment>
<comment type="catalytic activity">
    <reaction evidence="7">
        <text>a ubiquinone + NADH + 5 H(+)(in) = a ubiquinol + NAD(+) + 4 H(+)(out)</text>
        <dbReference type="Rhea" id="RHEA:29091"/>
        <dbReference type="Rhea" id="RHEA-COMP:9565"/>
        <dbReference type="Rhea" id="RHEA-COMP:9566"/>
        <dbReference type="ChEBI" id="CHEBI:15378"/>
        <dbReference type="ChEBI" id="CHEBI:16389"/>
        <dbReference type="ChEBI" id="CHEBI:17976"/>
        <dbReference type="ChEBI" id="CHEBI:57540"/>
        <dbReference type="ChEBI" id="CHEBI:57945"/>
        <dbReference type="EC" id="7.1.1.2"/>
    </reaction>
</comment>
<evidence type="ECO:0000256" key="4">
    <source>
        <dbReference type="ARBA" id="ARBA00022692"/>
    </source>
</evidence>
<evidence type="ECO:0000256" key="3">
    <source>
        <dbReference type="ARBA" id="ARBA00009025"/>
    </source>
</evidence>